<organism evidence="3 4">
    <name type="scientific">Streptomyces laurentii</name>
    <dbReference type="NCBI Taxonomy" id="39478"/>
    <lineage>
        <taxon>Bacteria</taxon>
        <taxon>Bacillati</taxon>
        <taxon>Actinomycetota</taxon>
        <taxon>Actinomycetes</taxon>
        <taxon>Kitasatosporales</taxon>
        <taxon>Streptomycetaceae</taxon>
        <taxon>Streptomyces</taxon>
    </lineage>
</organism>
<evidence type="ECO:0000313" key="3">
    <source>
        <dbReference type="EMBL" id="BAU85099.1"/>
    </source>
</evidence>
<sequence length="329" mass="34613">MIGGFMEQTGPAGAGVAAVRARGRVLAYVVRADDAPGPTLVLPLDHLPPGALALTGELTELRRALADTPYRDLNKIAVYGRSARPGVDLDYRFVQAMPDGRFDFRTGCGHSLLACVVADGGRPGPVTVRAVTTGETIRCLPQDAFPQSHVPQDASPQDARGAAYTLDFLRPPTAPGTLPTGRPVDVIDGVPVSVVRYGNPYVFVDARHLPAADPMGRMLRLRSHTARMLGYPPHSPLPKIAAFARTPSGLAVRALTVGGWHPRLALTGAAALAAAGALDGTVVPGPVGAVRTPGGPVRVSAAPDRVRVHDKRARLVTRLDLPWRIHATA</sequence>
<comment type="similarity">
    <text evidence="1">Belongs to the PrpF family.</text>
</comment>
<dbReference type="GO" id="GO:0016853">
    <property type="term" value="F:isomerase activity"/>
    <property type="evidence" value="ECO:0007669"/>
    <property type="project" value="UniProtKB-KW"/>
</dbReference>
<dbReference type="KEGG" id="slau:SLA_4211"/>
<dbReference type="EMBL" id="AP017424">
    <property type="protein sequence ID" value="BAU85099.1"/>
    <property type="molecule type" value="Genomic_DNA"/>
</dbReference>
<evidence type="ECO:0000256" key="2">
    <source>
        <dbReference type="ARBA" id="ARBA00023235"/>
    </source>
</evidence>
<dbReference type="SUPFAM" id="SSF54506">
    <property type="entry name" value="Diaminopimelate epimerase-like"/>
    <property type="match status" value="2"/>
</dbReference>
<protein>
    <submittedName>
        <fullName evidence="3">Uncharacterized protein</fullName>
    </submittedName>
</protein>
<evidence type="ECO:0000256" key="1">
    <source>
        <dbReference type="ARBA" id="ARBA00007673"/>
    </source>
</evidence>
<dbReference type="InterPro" id="IPR007400">
    <property type="entry name" value="PrpF-like"/>
</dbReference>
<keyword evidence="2" id="KW-0413">Isomerase</keyword>
<accession>A0A160P137</accession>
<dbReference type="Gene3D" id="3.10.310.10">
    <property type="entry name" value="Diaminopimelate Epimerase, Chain A, domain 1"/>
    <property type="match status" value="1"/>
</dbReference>
<dbReference type="PANTHER" id="PTHR43709:SF2">
    <property type="entry name" value="DUF453 DOMAIN PROTEIN (AFU_ORTHOLOGUE AFUA_6G00360)"/>
    <property type="match status" value="1"/>
</dbReference>
<proteinExistence type="inferred from homology"/>
<dbReference type="PANTHER" id="PTHR43709">
    <property type="entry name" value="ACONITATE ISOMERASE-RELATED"/>
    <property type="match status" value="1"/>
</dbReference>
<name>A0A160P137_STRLU</name>
<dbReference type="Proteomes" id="UP000217676">
    <property type="component" value="Chromosome"/>
</dbReference>
<reference evidence="3 4" key="1">
    <citation type="journal article" date="2016" name="Genome Announc.">
        <title>Complete Genome Sequence of Thiostrepton-Producing Streptomyces laurentii ATCC 31255.</title>
        <authorList>
            <person name="Doi K."/>
            <person name="Fujino Y."/>
            <person name="Nagayoshi Y."/>
            <person name="Ohshima T."/>
            <person name="Ogata S."/>
        </authorList>
    </citation>
    <scope>NUCLEOTIDE SEQUENCE [LARGE SCALE GENOMIC DNA]</scope>
    <source>
        <strain evidence="3 4">ATCC 31255</strain>
    </source>
</reference>
<evidence type="ECO:0000313" key="4">
    <source>
        <dbReference type="Proteomes" id="UP000217676"/>
    </source>
</evidence>
<gene>
    <name evidence="3" type="ORF">SLA_4211</name>
</gene>
<keyword evidence="4" id="KW-1185">Reference proteome</keyword>
<dbReference type="AlphaFoldDB" id="A0A160P137"/>